<gene>
    <name evidence="1" type="ORF">VVAX_04483</name>
</gene>
<reference evidence="1" key="1">
    <citation type="submission" date="2019-12" db="EMBL/GenBank/DDBJ databases">
        <authorList>
            <person name="Cremers G."/>
        </authorList>
    </citation>
    <scope>NUCLEOTIDE SEQUENCE</scope>
    <source>
        <strain evidence="1">Vvax</strain>
    </source>
</reference>
<dbReference type="AlphaFoldDB" id="A0A679JAK8"/>
<organism evidence="1">
    <name type="scientific">Variovorax paradoxus</name>
    <dbReference type="NCBI Taxonomy" id="34073"/>
    <lineage>
        <taxon>Bacteria</taxon>
        <taxon>Pseudomonadati</taxon>
        <taxon>Pseudomonadota</taxon>
        <taxon>Betaproteobacteria</taxon>
        <taxon>Burkholderiales</taxon>
        <taxon>Comamonadaceae</taxon>
        <taxon>Variovorax</taxon>
    </lineage>
</organism>
<accession>A0A679JAK8</accession>
<sequence length="124" mass="13929">MVSHCRGHREAHVIKIGTLCHVLDSCLASPFTERAVGRIVEVVSAPYDAPSERYLPGTYYDVLFEGWTFYCRSDKLVPISDPDAQVDRWEDAFLEEPLEPFPAPAVQSTSSRNCGNTFETFASR</sequence>
<protein>
    <submittedName>
        <fullName evidence="1">Uncharacterized protein</fullName>
    </submittedName>
</protein>
<name>A0A679JAK8_VARPD</name>
<evidence type="ECO:0000313" key="1">
    <source>
        <dbReference type="EMBL" id="CAA2107918.1"/>
    </source>
</evidence>
<proteinExistence type="predicted"/>
<dbReference type="EMBL" id="LR743507">
    <property type="protein sequence ID" value="CAA2107918.1"/>
    <property type="molecule type" value="Genomic_DNA"/>
</dbReference>